<accession>A0A164XS05</accession>
<keyword evidence="7" id="KW-1185">Reference proteome</keyword>
<dbReference type="AlphaFoldDB" id="A0A164XS05"/>
<keyword evidence="5" id="KW-1133">Transmembrane helix</keyword>
<evidence type="ECO:0000256" key="5">
    <source>
        <dbReference type="SAM" id="Phobius"/>
    </source>
</evidence>
<dbReference type="PANTHER" id="PTHR22838:SF0">
    <property type="entry name" value="WD REPEAT-CONTAINING PROTEIN 26"/>
    <property type="match status" value="1"/>
</dbReference>
<feature type="compositionally biased region" description="Polar residues" evidence="4">
    <location>
        <begin position="518"/>
        <end position="530"/>
    </location>
</feature>
<sequence length="1052" mass="115531">MAPANPPALGIVHPVYGPDLTAPLSGTKTPRSESRRSGGGLGQKRKQTLLTLLDALNELTNESTGGSSATGSRNMLDAEGDEPNVDETLQTQGAEAYSQFHRRIVDFDRELRNFANAARQLGSSIGILSSAANLRKRLIHILFLFQTNAAELFPRKVKKSDFLERGTKGHQHHHRHLRIHSKKHPHLINPHLERELDAEEFPLEFAQFAVDLTRFLDCLNEFPEFNDDGLNVSITALDGDLKYWASTLEEFKGQFAYPSVKRYMHDLSCEMGEHFDHITSSLSDFVEVGVPTIRFAQKHGASNLLNLSTVATFFSAVSATTLQFSFSEKGTALTDAVNVFWFSSLVFSIASAVNSLLGLTWKQAMYRSPGHRVPWWVLIWIKRSPLIFLVISVAAFSVGLVLFAYASGQSSVTCTVTTVFTAFSSFGLLAVSLWFASERWAYSRHAGKRWLADVLSEIATDIGHATGLHWLRNHLPTRFRRSMSTCSTYINQLTMSAFASLPRPRRFSNAGDGPGLPFSNTEMLSPSNGMSPLRKASDGAVTNVSGMDASTPGLDDKALPSTSDDHTDEQTPDSPPTPVSPAQRRWKGAVRSLALLKGATAPPPRQATRQMSSMSSMSSPTSDGQPKRDTFEPLGAVKQDRITKLITTFKGLAIQQYLPAHQALVRHLQFSPNGSLLATCSWDRTSHLYKVTSDRASPCTPHRVLLNPTGFVGQVAWSPNGTLLLTKLSRSVRVWTSDGVARKNIERPVNIQSITWMPKGDAFMSVERSEVCQIDLNGNVVAQYRLPRLKIHDVAVTLDSERFLGVATLLESKDGLRPVKARTENRIVVYNLAEKSIESQVPVLHEVRDITLAKSGNIALVSYENTAPPQLWRLDMVHDDVRLVLVHTYMPETLVSWAGSSYFGGKNDQFVICAGKGGDVHIWDRESGAFLHHFGTQDEESGDLTSVAWRPSESGPAMMATATHDGVVKIWMSSASMPAEVDLPQSPGLTGGGSLGLEPGPRMESPIEMAVTEEPIEEEQLRPPSPIPAPSNRLSLSAIKNLKLGKSGLSTR</sequence>
<dbReference type="Gene3D" id="2.130.10.10">
    <property type="entry name" value="YVTN repeat-like/Quinoprotein amine dehydrogenase"/>
    <property type="match status" value="1"/>
</dbReference>
<keyword evidence="5" id="KW-0812">Transmembrane</keyword>
<dbReference type="InterPro" id="IPR015943">
    <property type="entry name" value="WD40/YVTN_repeat-like_dom_sf"/>
</dbReference>
<feature type="compositionally biased region" description="Polar residues" evidence="4">
    <location>
        <begin position="63"/>
        <end position="73"/>
    </location>
</feature>
<dbReference type="EMBL" id="KV419399">
    <property type="protein sequence ID" value="KZS96236.1"/>
    <property type="molecule type" value="Genomic_DNA"/>
</dbReference>
<keyword evidence="1 3" id="KW-0853">WD repeat</keyword>
<name>A0A164XS05_9AGAM</name>
<feature type="repeat" description="WD" evidence="3">
    <location>
        <begin position="658"/>
        <end position="699"/>
    </location>
</feature>
<dbReference type="PROSITE" id="PS50082">
    <property type="entry name" value="WD_REPEATS_2"/>
    <property type="match status" value="1"/>
</dbReference>
<feature type="transmembrane region" description="Helical" evidence="5">
    <location>
        <begin position="418"/>
        <end position="436"/>
    </location>
</feature>
<evidence type="ECO:0000313" key="6">
    <source>
        <dbReference type="EMBL" id="KZS96236.1"/>
    </source>
</evidence>
<protein>
    <submittedName>
        <fullName evidence="6">WD40 repeat-like protein</fullName>
    </submittedName>
</protein>
<dbReference type="InterPro" id="IPR036322">
    <property type="entry name" value="WD40_repeat_dom_sf"/>
</dbReference>
<evidence type="ECO:0000256" key="2">
    <source>
        <dbReference type="ARBA" id="ARBA00022737"/>
    </source>
</evidence>
<feature type="region of interest" description="Disordered" evidence="4">
    <location>
        <begin position="1"/>
        <end position="44"/>
    </location>
</feature>
<dbReference type="SMART" id="SM00320">
    <property type="entry name" value="WD40"/>
    <property type="match status" value="4"/>
</dbReference>
<keyword evidence="5" id="KW-0472">Membrane</keyword>
<dbReference type="InterPro" id="IPR001680">
    <property type="entry name" value="WD40_rpt"/>
</dbReference>
<feature type="transmembrane region" description="Helical" evidence="5">
    <location>
        <begin position="386"/>
        <end position="406"/>
    </location>
</feature>
<feature type="compositionally biased region" description="Basic and acidic residues" evidence="4">
    <location>
        <begin position="554"/>
        <end position="569"/>
    </location>
</feature>
<keyword evidence="2" id="KW-0677">Repeat</keyword>
<feature type="transmembrane region" description="Helical" evidence="5">
    <location>
        <begin position="338"/>
        <end position="359"/>
    </location>
</feature>
<dbReference type="Pfam" id="PF00400">
    <property type="entry name" value="WD40"/>
    <property type="match status" value="1"/>
</dbReference>
<proteinExistence type="predicted"/>
<feature type="region of interest" description="Disordered" evidence="4">
    <location>
        <begin position="60"/>
        <end position="83"/>
    </location>
</feature>
<dbReference type="PANTHER" id="PTHR22838">
    <property type="entry name" value="WD REPEAT PROTEIN 26-RELATED"/>
    <property type="match status" value="1"/>
</dbReference>
<dbReference type="SUPFAM" id="SSF50978">
    <property type="entry name" value="WD40 repeat-like"/>
    <property type="match status" value="1"/>
</dbReference>
<dbReference type="STRING" id="1314777.A0A164XS05"/>
<reference evidence="6 7" key="1">
    <citation type="journal article" date="2016" name="Mol. Biol. Evol.">
        <title>Comparative Genomics of Early-Diverging Mushroom-Forming Fungi Provides Insights into the Origins of Lignocellulose Decay Capabilities.</title>
        <authorList>
            <person name="Nagy L.G."/>
            <person name="Riley R."/>
            <person name="Tritt A."/>
            <person name="Adam C."/>
            <person name="Daum C."/>
            <person name="Floudas D."/>
            <person name="Sun H."/>
            <person name="Yadav J.S."/>
            <person name="Pangilinan J."/>
            <person name="Larsson K.H."/>
            <person name="Matsuura K."/>
            <person name="Barry K."/>
            <person name="Labutti K."/>
            <person name="Kuo R."/>
            <person name="Ohm R.A."/>
            <person name="Bhattacharya S.S."/>
            <person name="Shirouzu T."/>
            <person name="Yoshinaga Y."/>
            <person name="Martin F.M."/>
            <person name="Grigoriev I.V."/>
            <person name="Hibbett D.S."/>
        </authorList>
    </citation>
    <scope>NUCLEOTIDE SEQUENCE [LARGE SCALE GENOMIC DNA]</scope>
    <source>
        <strain evidence="6 7">HHB9708</strain>
    </source>
</reference>
<dbReference type="Proteomes" id="UP000076722">
    <property type="component" value="Unassembled WGS sequence"/>
</dbReference>
<dbReference type="InterPro" id="IPR051350">
    <property type="entry name" value="WD_repeat-ST_regulator"/>
</dbReference>
<evidence type="ECO:0000256" key="3">
    <source>
        <dbReference type="PROSITE-ProRule" id="PRU00221"/>
    </source>
</evidence>
<evidence type="ECO:0000313" key="7">
    <source>
        <dbReference type="Proteomes" id="UP000076722"/>
    </source>
</evidence>
<evidence type="ECO:0000256" key="1">
    <source>
        <dbReference type="ARBA" id="ARBA00022574"/>
    </source>
</evidence>
<feature type="region of interest" description="Disordered" evidence="4">
    <location>
        <begin position="982"/>
        <end position="1035"/>
    </location>
</feature>
<gene>
    <name evidence="6" type="ORF">SISNIDRAFT_450880</name>
</gene>
<organism evidence="6 7">
    <name type="scientific">Sistotremastrum niveocremeum HHB9708</name>
    <dbReference type="NCBI Taxonomy" id="1314777"/>
    <lineage>
        <taxon>Eukaryota</taxon>
        <taxon>Fungi</taxon>
        <taxon>Dikarya</taxon>
        <taxon>Basidiomycota</taxon>
        <taxon>Agaricomycotina</taxon>
        <taxon>Agaricomycetes</taxon>
        <taxon>Sistotremastrales</taxon>
        <taxon>Sistotremastraceae</taxon>
        <taxon>Sertulicium</taxon>
        <taxon>Sertulicium niveocremeum</taxon>
    </lineage>
</organism>
<dbReference type="OrthoDB" id="972532at2759"/>
<evidence type="ECO:0000256" key="4">
    <source>
        <dbReference type="SAM" id="MobiDB-lite"/>
    </source>
</evidence>
<feature type="transmembrane region" description="Helical" evidence="5">
    <location>
        <begin position="304"/>
        <end position="326"/>
    </location>
</feature>
<feature type="region of interest" description="Disordered" evidence="4">
    <location>
        <begin position="504"/>
        <end position="635"/>
    </location>
</feature>